<keyword evidence="1" id="KW-0732">Signal</keyword>
<evidence type="ECO:0000256" key="1">
    <source>
        <dbReference type="SAM" id="SignalP"/>
    </source>
</evidence>
<organism evidence="2 3">
    <name type="scientific">Candidatus Roizmanbacteria bacterium GW2011_GWB1_40_7</name>
    <dbReference type="NCBI Taxonomy" id="1618482"/>
    <lineage>
        <taxon>Bacteria</taxon>
        <taxon>Candidatus Roizmaniibacteriota</taxon>
    </lineage>
</organism>
<feature type="chain" id="PRO_5002534540" evidence="1">
    <location>
        <begin position="41"/>
        <end position="220"/>
    </location>
</feature>
<evidence type="ECO:0000313" key="2">
    <source>
        <dbReference type="EMBL" id="KKR71979.1"/>
    </source>
</evidence>
<accession>A0A0G0T4N4</accession>
<proteinExistence type="predicted"/>
<evidence type="ECO:0000313" key="3">
    <source>
        <dbReference type="Proteomes" id="UP000034664"/>
    </source>
</evidence>
<dbReference type="AlphaFoldDB" id="A0A0G0T4N4"/>
<name>A0A0G0T4N4_9BACT</name>
<feature type="non-terminal residue" evidence="2">
    <location>
        <position position="1"/>
    </location>
</feature>
<dbReference type="EMBL" id="LBZM01000014">
    <property type="protein sequence ID" value="KKR71979.1"/>
    <property type="molecule type" value="Genomic_DNA"/>
</dbReference>
<feature type="signal peptide" evidence="1">
    <location>
        <begin position="1"/>
        <end position="40"/>
    </location>
</feature>
<comment type="caution">
    <text evidence="2">The sequence shown here is derived from an EMBL/GenBank/DDBJ whole genome shotgun (WGS) entry which is preliminary data.</text>
</comment>
<reference evidence="2 3" key="1">
    <citation type="journal article" date="2015" name="Nature">
        <title>rRNA introns, odd ribosomes, and small enigmatic genomes across a large radiation of phyla.</title>
        <authorList>
            <person name="Brown C.T."/>
            <person name="Hug L.A."/>
            <person name="Thomas B.C."/>
            <person name="Sharon I."/>
            <person name="Castelle C.J."/>
            <person name="Singh A."/>
            <person name="Wilkins M.J."/>
            <person name="Williams K.H."/>
            <person name="Banfield J.F."/>
        </authorList>
    </citation>
    <scope>NUCLEOTIDE SEQUENCE [LARGE SCALE GENOMIC DNA]</scope>
</reference>
<dbReference type="Proteomes" id="UP000034664">
    <property type="component" value="Unassembled WGS sequence"/>
</dbReference>
<protein>
    <submittedName>
        <fullName evidence="2">Uncharacterized protein</fullName>
    </submittedName>
</protein>
<gene>
    <name evidence="2" type="ORF">UU14_C0014G0001</name>
</gene>
<sequence length="220" mass="23796">ITNHVLVVKGGEKYMNIKKMLVGGAASALMLGTFATAVFASPNTLNWGTETNAGECEKIGKPIVNVTQKVINDVDSGFNGYWAFDNYNRHIQVWESTTPGEYCAIVRYTGQFDAQAGQSSPDLGSTNILDGDEDGAFEGGYRATITGTLDATPAWNTRGSVGSFDYDCDLSANCPGYVSWVVQYFNPGYVFAYDWWGWIYHAGNNGSWVNSSEGNSGGIL</sequence>